<dbReference type="SUPFAM" id="SSF51679">
    <property type="entry name" value="Bacterial luciferase-like"/>
    <property type="match status" value="1"/>
</dbReference>
<evidence type="ECO:0000313" key="6">
    <source>
        <dbReference type="EMBL" id="GAA2126619.1"/>
    </source>
</evidence>
<dbReference type="PANTHER" id="PTHR42847">
    <property type="entry name" value="ALKANESULFONATE MONOOXYGENASE"/>
    <property type="match status" value="1"/>
</dbReference>
<dbReference type="InterPro" id="IPR036661">
    <property type="entry name" value="Luciferase-like_sf"/>
</dbReference>
<comment type="caution">
    <text evidence="6">The sequence shown here is derived from an EMBL/GenBank/DDBJ whole genome shotgun (WGS) entry which is preliminary data.</text>
</comment>
<protein>
    <recommendedName>
        <fullName evidence="5">Luciferase-like domain-containing protein</fullName>
    </recommendedName>
</protein>
<dbReference type="InterPro" id="IPR011251">
    <property type="entry name" value="Luciferase-like_dom"/>
</dbReference>
<proteinExistence type="predicted"/>
<keyword evidence="1" id="KW-0285">Flavoprotein</keyword>
<gene>
    <name evidence="6" type="ORF">GCM10009759_79120</name>
</gene>
<keyword evidence="3" id="KW-0560">Oxidoreductase</keyword>
<sequence>MVGLRVGVSLQPGWPVADGRAAVRAAGVAEELGFDHVAVGNRVLASGFGVDADPLVLLGAVAGVTSRVRLLTSVLVVPYYRAVVLANQVATLDVVSGGRLVLGVGTGWNPEEFAAGGAPVRERVARTDDHLGAVRALWEDRPAAFAGRFTEFEGARGRVAPVTAGGPPVWVGGHSEAALRRVLRFGDGWYGPEVDGGQVREVRRRLGELAGSGAGGPDVERLAVAGAVFLTPPGVPVAVEAPGRPLGGAVASAGSVVAELGALAEAGLTDCTLWLPVAAEHLVPAMEWVAAEVVPQLG</sequence>
<keyword evidence="7" id="KW-1185">Reference proteome</keyword>
<evidence type="ECO:0000256" key="4">
    <source>
        <dbReference type="ARBA" id="ARBA00023033"/>
    </source>
</evidence>
<dbReference type="PANTHER" id="PTHR42847:SF4">
    <property type="entry name" value="ALKANESULFONATE MONOOXYGENASE-RELATED"/>
    <property type="match status" value="1"/>
</dbReference>
<evidence type="ECO:0000256" key="3">
    <source>
        <dbReference type="ARBA" id="ARBA00023002"/>
    </source>
</evidence>
<evidence type="ECO:0000313" key="7">
    <source>
        <dbReference type="Proteomes" id="UP001500897"/>
    </source>
</evidence>
<keyword evidence="2" id="KW-0288">FMN</keyword>
<dbReference type="EMBL" id="BAAANS010000125">
    <property type="protein sequence ID" value="GAA2126619.1"/>
    <property type="molecule type" value="Genomic_DNA"/>
</dbReference>
<dbReference type="Gene3D" id="3.20.20.30">
    <property type="entry name" value="Luciferase-like domain"/>
    <property type="match status" value="1"/>
</dbReference>
<name>A0ABN2YFD3_9ACTN</name>
<keyword evidence="4" id="KW-0503">Monooxygenase</keyword>
<reference evidence="6 7" key="1">
    <citation type="journal article" date="2019" name="Int. J. Syst. Evol. Microbiol.">
        <title>The Global Catalogue of Microorganisms (GCM) 10K type strain sequencing project: providing services to taxonomists for standard genome sequencing and annotation.</title>
        <authorList>
            <consortium name="The Broad Institute Genomics Platform"/>
            <consortium name="The Broad Institute Genome Sequencing Center for Infectious Disease"/>
            <person name="Wu L."/>
            <person name="Ma J."/>
        </authorList>
    </citation>
    <scope>NUCLEOTIDE SEQUENCE [LARGE SCALE GENOMIC DNA]</scope>
    <source>
        <strain evidence="6 7">JCM 14559</strain>
    </source>
</reference>
<dbReference type="Pfam" id="PF00296">
    <property type="entry name" value="Bac_luciferase"/>
    <property type="match status" value="1"/>
</dbReference>
<dbReference type="Proteomes" id="UP001500897">
    <property type="component" value="Unassembled WGS sequence"/>
</dbReference>
<accession>A0ABN2YFD3</accession>
<evidence type="ECO:0000259" key="5">
    <source>
        <dbReference type="Pfam" id="PF00296"/>
    </source>
</evidence>
<evidence type="ECO:0000256" key="2">
    <source>
        <dbReference type="ARBA" id="ARBA00022643"/>
    </source>
</evidence>
<organism evidence="6 7">
    <name type="scientific">Kitasatospora saccharophila</name>
    <dbReference type="NCBI Taxonomy" id="407973"/>
    <lineage>
        <taxon>Bacteria</taxon>
        <taxon>Bacillati</taxon>
        <taxon>Actinomycetota</taxon>
        <taxon>Actinomycetes</taxon>
        <taxon>Kitasatosporales</taxon>
        <taxon>Streptomycetaceae</taxon>
        <taxon>Kitasatospora</taxon>
    </lineage>
</organism>
<dbReference type="NCBIfam" id="TIGR03619">
    <property type="entry name" value="F420_Rv2161c"/>
    <property type="match status" value="1"/>
</dbReference>
<feature type="domain" description="Luciferase-like" evidence="5">
    <location>
        <begin position="17"/>
        <end position="217"/>
    </location>
</feature>
<dbReference type="InterPro" id="IPR019921">
    <property type="entry name" value="Lucif-like_OxRdtase_Rv2161c"/>
</dbReference>
<evidence type="ECO:0000256" key="1">
    <source>
        <dbReference type="ARBA" id="ARBA00022630"/>
    </source>
</evidence>
<dbReference type="InterPro" id="IPR050172">
    <property type="entry name" value="SsuD_RutA_monooxygenase"/>
</dbReference>